<proteinExistence type="predicted"/>
<accession>A0A7C5IZ93</accession>
<dbReference type="Gene3D" id="3.40.50.720">
    <property type="entry name" value="NAD(P)-binding Rossmann-like Domain"/>
    <property type="match status" value="1"/>
</dbReference>
<dbReference type="Pfam" id="PF01370">
    <property type="entry name" value="Epimerase"/>
    <property type="match status" value="1"/>
</dbReference>
<dbReference type="InterPro" id="IPR036291">
    <property type="entry name" value="NAD(P)-bd_dom_sf"/>
</dbReference>
<dbReference type="PANTHER" id="PTHR48079:SF6">
    <property type="entry name" value="NAD(P)-BINDING DOMAIN-CONTAINING PROTEIN-RELATED"/>
    <property type="match status" value="1"/>
</dbReference>
<sequence length="281" mass="30763">MLIVGCGHVGTLLARTLGTSRVAGLVRSTDSARRLEAAGIAPRVLDLDRPLPDPLPDARRIWYLAPPPKRGVEETRMKHFLQALARDGRPRRLVYLGTTGVYGDCHGEWVDEHRPIAPRAERALRRADAETRLQAWREEGGGELVLLRVAGIYGPGKLPLARLKAGRPMIAPEQAPWTNRIHVDDLVQVLVAAMERGCDGAIYNVSDGHPGNMADYFNAVADAAGLPRPPVIDPAEAEGKLSAGLRAYLAESRRIDNRRMLRELGVELRYPTLEAGLAACF</sequence>
<comment type="caution">
    <text evidence="2">The sequence shown here is derived from an EMBL/GenBank/DDBJ whole genome shotgun (WGS) entry which is preliminary data.</text>
</comment>
<dbReference type="PANTHER" id="PTHR48079">
    <property type="entry name" value="PROTEIN YEEZ"/>
    <property type="match status" value="1"/>
</dbReference>
<evidence type="ECO:0000259" key="1">
    <source>
        <dbReference type="Pfam" id="PF01370"/>
    </source>
</evidence>
<dbReference type="SUPFAM" id="SSF51735">
    <property type="entry name" value="NAD(P)-binding Rossmann-fold domains"/>
    <property type="match status" value="1"/>
</dbReference>
<name>A0A7C5IZ93_9GAMM</name>
<dbReference type="Proteomes" id="UP000886100">
    <property type="component" value="Unassembled WGS sequence"/>
</dbReference>
<protein>
    <submittedName>
        <fullName evidence="2">SDR family oxidoreductase</fullName>
    </submittedName>
</protein>
<dbReference type="AlphaFoldDB" id="A0A7C5IZ93"/>
<reference evidence="2" key="1">
    <citation type="journal article" date="2020" name="mSystems">
        <title>Genome- and Community-Level Interaction Insights into Carbon Utilization and Element Cycling Functions of Hydrothermarchaeota in Hydrothermal Sediment.</title>
        <authorList>
            <person name="Zhou Z."/>
            <person name="Liu Y."/>
            <person name="Xu W."/>
            <person name="Pan J."/>
            <person name="Luo Z.H."/>
            <person name="Li M."/>
        </authorList>
    </citation>
    <scope>NUCLEOTIDE SEQUENCE [LARGE SCALE GENOMIC DNA]</scope>
    <source>
        <strain evidence="2">HyVt-535</strain>
    </source>
</reference>
<organism evidence="2">
    <name type="scientific">Thiolapillus brandeum</name>
    <dbReference type="NCBI Taxonomy" id="1076588"/>
    <lineage>
        <taxon>Bacteria</taxon>
        <taxon>Pseudomonadati</taxon>
        <taxon>Pseudomonadota</taxon>
        <taxon>Gammaproteobacteria</taxon>
        <taxon>Chromatiales</taxon>
        <taxon>Sedimenticolaceae</taxon>
        <taxon>Thiolapillus</taxon>
    </lineage>
</organism>
<feature type="domain" description="NAD-dependent epimerase/dehydratase" evidence="1">
    <location>
        <begin position="83"/>
        <end position="205"/>
    </location>
</feature>
<dbReference type="GO" id="GO:0004029">
    <property type="term" value="F:aldehyde dehydrogenase (NAD+) activity"/>
    <property type="evidence" value="ECO:0007669"/>
    <property type="project" value="TreeGrafter"/>
</dbReference>
<dbReference type="GO" id="GO:0005737">
    <property type="term" value="C:cytoplasm"/>
    <property type="evidence" value="ECO:0007669"/>
    <property type="project" value="TreeGrafter"/>
</dbReference>
<dbReference type="CDD" id="cd05266">
    <property type="entry name" value="SDR_a4"/>
    <property type="match status" value="1"/>
</dbReference>
<dbReference type="InterPro" id="IPR001509">
    <property type="entry name" value="Epimerase_deHydtase"/>
</dbReference>
<dbReference type="EMBL" id="DROM01000373">
    <property type="protein sequence ID" value="HHH13814.1"/>
    <property type="molecule type" value="Genomic_DNA"/>
</dbReference>
<evidence type="ECO:0000313" key="2">
    <source>
        <dbReference type="EMBL" id="HHH13814.1"/>
    </source>
</evidence>
<dbReference type="InterPro" id="IPR051783">
    <property type="entry name" value="NAD(P)-dependent_oxidoreduct"/>
</dbReference>
<gene>
    <name evidence="2" type="ORF">ENJ98_06210</name>
</gene>